<dbReference type="Proteomes" id="UP000735302">
    <property type="component" value="Unassembled WGS sequence"/>
</dbReference>
<dbReference type="InterPro" id="IPR033616">
    <property type="entry name" value="BLTP1"/>
</dbReference>
<dbReference type="EMBL" id="BLXT01005763">
    <property type="protein sequence ID" value="GFO25617.1"/>
    <property type="molecule type" value="Genomic_DNA"/>
</dbReference>
<feature type="compositionally biased region" description="Basic and acidic residues" evidence="1">
    <location>
        <begin position="1227"/>
        <end position="1246"/>
    </location>
</feature>
<evidence type="ECO:0000259" key="4">
    <source>
        <dbReference type="Pfam" id="PF25039"/>
    </source>
</evidence>
<feature type="compositionally biased region" description="Basic residues" evidence="1">
    <location>
        <begin position="1489"/>
        <end position="1511"/>
    </location>
</feature>
<evidence type="ECO:0000313" key="6">
    <source>
        <dbReference type="Proteomes" id="UP000735302"/>
    </source>
</evidence>
<feature type="region of interest" description="Disordered" evidence="1">
    <location>
        <begin position="1296"/>
        <end position="1324"/>
    </location>
</feature>
<feature type="compositionally biased region" description="Low complexity" evidence="1">
    <location>
        <begin position="1512"/>
        <end position="1521"/>
    </location>
</feature>
<dbReference type="Pfam" id="PF20413">
    <property type="entry name" value="BLTP1_N"/>
    <property type="match status" value="1"/>
</dbReference>
<dbReference type="GO" id="GO:0098793">
    <property type="term" value="C:presynapse"/>
    <property type="evidence" value="ECO:0007669"/>
    <property type="project" value="GOC"/>
</dbReference>
<name>A0AAV4C1Y6_9GAST</name>
<feature type="domain" description="Bridge-like lipid transfer protein family member 1 N-terminal" evidence="3">
    <location>
        <begin position="8"/>
        <end position="1109"/>
    </location>
</feature>
<proteinExistence type="predicted"/>
<evidence type="ECO:0000256" key="1">
    <source>
        <dbReference type="SAM" id="MobiDB-lite"/>
    </source>
</evidence>
<feature type="region of interest" description="Disordered" evidence="1">
    <location>
        <begin position="1225"/>
        <end position="1250"/>
    </location>
</feature>
<feature type="compositionally biased region" description="Low complexity" evidence="1">
    <location>
        <begin position="1466"/>
        <end position="1482"/>
    </location>
</feature>
<keyword evidence="2" id="KW-0812">Transmembrane</keyword>
<gene>
    <name evidence="5" type="ORF">PoB_005212200</name>
</gene>
<dbReference type="InterPro" id="IPR056741">
    <property type="entry name" value="BLTP1_M"/>
</dbReference>
<keyword evidence="2" id="KW-0472">Membrane</keyword>
<comment type="caution">
    <text evidence="5">The sequence shown here is derived from an EMBL/GenBank/DDBJ whole genome shotgun (WGS) entry which is preliminary data.</text>
</comment>
<protein>
    <submittedName>
        <fullName evidence="5">Protein csf1</fullName>
    </submittedName>
</protein>
<dbReference type="InterPro" id="IPR047104">
    <property type="entry name" value="BLTP1_N"/>
</dbReference>
<reference evidence="5 6" key="1">
    <citation type="journal article" date="2021" name="Elife">
        <title>Chloroplast acquisition without the gene transfer in kleptoplastic sea slugs, Plakobranchus ocellatus.</title>
        <authorList>
            <person name="Maeda T."/>
            <person name="Takahashi S."/>
            <person name="Yoshida T."/>
            <person name="Shimamura S."/>
            <person name="Takaki Y."/>
            <person name="Nagai Y."/>
            <person name="Toyoda A."/>
            <person name="Suzuki Y."/>
            <person name="Arimoto A."/>
            <person name="Ishii H."/>
            <person name="Satoh N."/>
            <person name="Nishiyama T."/>
            <person name="Hasebe M."/>
            <person name="Maruyama T."/>
            <person name="Minagawa J."/>
            <person name="Obokata J."/>
            <person name="Shigenobu S."/>
        </authorList>
    </citation>
    <scope>NUCLEOTIDE SEQUENCE [LARGE SCALE GENOMIC DNA]</scope>
</reference>
<feature type="domain" description="Bridge-like lipid transfer protein family member 1 middle region" evidence="4">
    <location>
        <begin position="1715"/>
        <end position="1867"/>
    </location>
</feature>
<evidence type="ECO:0000259" key="3">
    <source>
        <dbReference type="Pfam" id="PF20413"/>
    </source>
</evidence>
<dbReference type="Pfam" id="PF25039">
    <property type="entry name" value="BLTP1_M"/>
    <property type="match status" value="1"/>
</dbReference>
<feature type="transmembrane region" description="Helical" evidence="2">
    <location>
        <begin position="29"/>
        <end position="48"/>
    </location>
</feature>
<dbReference type="PANTHER" id="PTHR31640:SF1">
    <property type="entry name" value="BRIDGE-LIKE LIPID TRANSFER PROTEIN FAMILY MEMBER 1"/>
    <property type="match status" value="1"/>
</dbReference>
<evidence type="ECO:0000313" key="5">
    <source>
        <dbReference type="EMBL" id="GFO25617.1"/>
    </source>
</evidence>
<organism evidence="5 6">
    <name type="scientific">Plakobranchus ocellatus</name>
    <dbReference type="NCBI Taxonomy" id="259542"/>
    <lineage>
        <taxon>Eukaryota</taxon>
        <taxon>Metazoa</taxon>
        <taxon>Spiralia</taxon>
        <taxon>Lophotrochozoa</taxon>
        <taxon>Mollusca</taxon>
        <taxon>Gastropoda</taxon>
        <taxon>Heterobranchia</taxon>
        <taxon>Euthyneura</taxon>
        <taxon>Panpulmonata</taxon>
        <taxon>Sacoglossa</taxon>
        <taxon>Placobranchoidea</taxon>
        <taxon>Plakobranchidae</taxon>
        <taxon>Plakobranchus</taxon>
    </lineage>
</organism>
<keyword evidence="6" id="KW-1185">Reference proteome</keyword>
<keyword evidence="2" id="KW-1133">Transmembrane helix</keyword>
<dbReference type="GO" id="GO:0048488">
    <property type="term" value="P:synaptic vesicle endocytosis"/>
    <property type="evidence" value="ECO:0007669"/>
    <property type="project" value="TreeGrafter"/>
</dbReference>
<accession>A0AAV4C1Y6</accession>
<evidence type="ECO:0000256" key="2">
    <source>
        <dbReference type="SAM" id="Phobius"/>
    </source>
</evidence>
<dbReference type="PANTHER" id="PTHR31640">
    <property type="entry name" value="TRANSMEMBRANE PROTEIN KIAA1109"/>
    <property type="match status" value="1"/>
</dbReference>
<sequence>MSIMKASKNDSLIDRMVSTLELELPQSTVYWMLIAIVMAQAWTVYLTYYNSRILGLIITAIINKFVKYGHISMGSFSFSVLSGKVMFRDIHLITEDFSVRAEYGWLIFRWWRPYVYKELTEDMSHMETRMSVFLDGFEFHVYNKSTVYRKLEQLFKGSAEEESEEPASETTTSKQTGRFQDLHWRDLVPVIKIEIVSGRWIFGNNLLPYSALFKFDKANVVYTTKPASTVFDKFMHVLKCNMENARLMLVPSPKYNGPVQDEPPRFMGEGFVVMLSNDLEFYYYQDEPGIVQLEPEQIQMADGEVLVKRTYPCVGVDIKCGKNTDFNYGPWVERQREVIWKFFYPADYQPLLPSKEAEPGELRQFKTMEIKMTINAISTFDILFTKNSVTQALHINAGKGSYVEVIVPYLVEDAGYVTKVKGQLMLVDATTSMPFRSLVECETFEFDVTAYYPREWNACQDWRCDLTACKAVVYLIYDLKTFFSDLVDDWSTKAAPDIYSFVPYNFTLSLVIKQFELLTLSNENNWVDTSSQHQENAHIAFCGELFDLCVTFPFNDFLPKTVPVNLVIKGEKVFCRLHLPESNTMKHALIAISENMKIVDREGNEMDTPFGGDTNKQWRNVTLRSNGWVDCWMTPYVFLTVVYTYYPMPVLLSQSPTDRVAHLSLSSPVTEDELGNELAYLDIPPHMLPGCSTSSAKGGAATSATTDKFDPGVMEPDVIQVELEVAPSVLILYGSLLRNLIHLKENYLGEYQKATDFDENPGQMKDTEASYVHVDNPDCDEKPFDPRMYRPFSVTVSVTLHDIQAHLAKNCAKDGLPCPSAHVERLCFEMDKTFKETKLQVLLSPCVLLAKDSLPRDGQQDHLCDGHLALSGLQVRGHAMFSLEGLPLESETLEYGWLIEVIVGEVTGKLTTPQLQNIAEFLQTFIMMIENAENKLQMSLPFKQCQHMLAQEECPHQARDNLPFPCPTSEEVKYEMTRVSVDFVSIFLVESGSALNVQVHPIRIANCNLHGPSTRAGITGLVDKLELKQYVSITSRNHTSSVSAGVSATGSQAGKISLDKWLEAGGFCLGPIMLEAAMALPHPLLYQNQDKFLRLHDAKTKRLWFLWKDKELWTPTPSPVVGKCGCLGGCVFFGMNKNGLTFFKVKRHKEGAHVVAVPQVSKEGADPGFGQSLLHEGKLVFETSQLALRMAPSPTKGPTDCHLDAIDGFAFTRGYMSELASPDADVVGERNHHSTEADSPPDDGRPKSTFSDTQMLLATSNPKQVEVRHHSSRDVFLLRQSSLPSTDRTAFQAGVVLRQGSKKRKRSAPVPATSPTGGKGADSVSIGVISHTLSSGPRHMSQVSSDKLDTVSSISQYYTSRHCGGLGGSSPQSPLLPGSQNLQKFPYSSASVGTAGSNIDAFDADLSRPVSITSIDSEAYVTANEETDNESGNVTLTRDSTLVSNFSVGTDEESYPSTIKRAPIPTTTTSITNFTTTPTTLTRENSSSVKRRRRAHQSQHHRKGSGRKLRQHLQQQQLPHQASKSYKTLGGSSASSSCAEDEEGESTLSFCSAPSENDFDLSDSDVDPEDLIDMINLHSHMNLPITESPLLLSCYSQHLSHYYCQDWCSSAPQLAVYASRFQGLNSVQSEYSLSSAGHSIYSAGTAWMPHFLKVKEGFSVNVMKPRADVKKGSPTNVTSDLFSVKATLDRDYMMQQQQHQNDDGMSQESLTDNTSKTTAIVQLSGSVDVLVTPLLLEALQRYVEAVTPTLSKLHPSALIDGQHSQCLDRLKQQNKLKKGKEWEGSKEEGSYDNLSSCKEVTPVKTSSLQALFTVPKINICVLQASIVEEVIAFSNLGSASDLTAVSLLAVCIDGVRCQLLSNKHSCKVAVESSKEPLTRKTSATPTTVKYASSCQNRGKAEMNAQETELEKYNFIIL</sequence>
<feature type="region of interest" description="Disordered" evidence="1">
    <location>
        <begin position="1448"/>
        <end position="1539"/>
    </location>
</feature>